<dbReference type="InterPro" id="IPR043502">
    <property type="entry name" value="DNA/RNA_pol_sf"/>
</dbReference>
<proteinExistence type="predicted"/>
<evidence type="ECO:0000313" key="3">
    <source>
        <dbReference type="Proteomes" id="UP000257109"/>
    </source>
</evidence>
<evidence type="ECO:0000259" key="1">
    <source>
        <dbReference type="Pfam" id="PF00078"/>
    </source>
</evidence>
<accession>A0A371FYK1</accession>
<sequence length="249" mass="28827">MTDFKQRLTELLREYEDIFAWSSRDMPGLDTAIVEHRLPLILNAIPWKASFLAVAEYPKLVANIVPIPKKDGKVRMCVDYRDLNRVNPKDNFPLPHIDLLVDNATQHSCYSFVDGFSGYNQIQMTPKDKEKTTFITTWRTFYYKVMPFKLKNARATYQRAMVTLFHDMMHKEVEVYVDDMIAKSKTLGLRKYRLRLNPAKFTFGVGTRKLLVFIVNERGIELDPDKVKAIMAPPLAASIMLLFIIESPS</sequence>
<organism evidence="2 3">
    <name type="scientific">Mucuna pruriens</name>
    <name type="common">Velvet bean</name>
    <name type="synonym">Dolichos pruriens</name>
    <dbReference type="NCBI Taxonomy" id="157652"/>
    <lineage>
        <taxon>Eukaryota</taxon>
        <taxon>Viridiplantae</taxon>
        <taxon>Streptophyta</taxon>
        <taxon>Embryophyta</taxon>
        <taxon>Tracheophyta</taxon>
        <taxon>Spermatophyta</taxon>
        <taxon>Magnoliopsida</taxon>
        <taxon>eudicotyledons</taxon>
        <taxon>Gunneridae</taxon>
        <taxon>Pentapetalae</taxon>
        <taxon>rosids</taxon>
        <taxon>fabids</taxon>
        <taxon>Fabales</taxon>
        <taxon>Fabaceae</taxon>
        <taxon>Papilionoideae</taxon>
        <taxon>50 kb inversion clade</taxon>
        <taxon>NPAAA clade</taxon>
        <taxon>indigoferoid/millettioid clade</taxon>
        <taxon>Phaseoleae</taxon>
        <taxon>Mucuna</taxon>
    </lineage>
</organism>
<gene>
    <name evidence="2" type="ORF">CR513_35666</name>
</gene>
<reference evidence="2" key="1">
    <citation type="submission" date="2018-05" db="EMBL/GenBank/DDBJ databases">
        <title>Draft genome of Mucuna pruriens seed.</title>
        <authorList>
            <person name="Nnadi N.E."/>
            <person name="Vos R."/>
            <person name="Hasami M.H."/>
            <person name="Devisetty U.K."/>
            <person name="Aguiy J.C."/>
        </authorList>
    </citation>
    <scope>NUCLEOTIDE SEQUENCE [LARGE SCALE GENOMIC DNA]</scope>
    <source>
        <strain evidence="2">JCA_2017</strain>
    </source>
</reference>
<dbReference type="Gene3D" id="3.30.70.270">
    <property type="match status" value="1"/>
</dbReference>
<feature type="domain" description="Reverse transcriptase" evidence="1">
    <location>
        <begin position="67"/>
        <end position="186"/>
    </location>
</feature>
<protein>
    <recommendedName>
        <fullName evidence="1">Reverse transcriptase domain-containing protein</fullName>
    </recommendedName>
</protein>
<dbReference type="EMBL" id="QJKJ01007370">
    <property type="protein sequence ID" value="RDX83396.1"/>
    <property type="molecule type" value="Genomic_DNA"/>
</dbReference>
<evidence type="ECO:0000313" key="2">
    <source>
        <dbReference type="EMBL" id="RDX83396.1"/>
    </source>
</evidence>
<dbReference type="InterPro" id="IPR053134">
    <property type="entry name" value="RNA-dir_DNA_polymerase"/>
</dbReference>
<feature type="non-terminal residue" evidence="2">
    <location>
        <position position="1"/>
    </location>
</feature>
<dbReference type="PANTHER" id="PTHR24559:SF457">
    <property type="entry name" value="RNA-DIRECTED DNA POLYMERASE HOMOLOG"/>
    <property type="match status" value="1"/>
</dbReference>
<name>A0A371FYK1_MUCPR</name>
<dbReference type="PANTHER" id="PTHR24559">
    <property type="entry name" value="TRANSPOSON TY3-I GAG-POL POLYPROTEIN"/>
    <property type="match status" value="1"/>
</dbReference>
<dbReference type="SUPFAM" id="SSF56672">
    <property type="entry name" value="DNA/RNA polymerases"/>
    <property type="match status" value="1"/>
</dbReference>
<dbReference type="Pfam" id="PF00078">
    <property type="entry name" value="RVT_1"/>
    <property type="match status" value="1"/>
</dbReference>
<dbReference type="Proteomes" id="UP000257109">
    <property type="component" value="Unassembled WGS sequence"/>
</dbReference>
<dbReference type="Gene3D" id="3.10.10.10">
    <property type="entry name" value="HIV Type 1 Reverse Transcriptase, subunit A, domain 1"/>
    <property type="match status" value="1"/>
</dbReference>
<dbReference type="CDD" id="cd01647">
    <property type="entry name" value="RT_LTR"/>
    <property type="match status" value="1"/>
</dbReference>
<dbReference type="InterPro" id="IPR000477">
    <property type="entry name" value="RT_dom"/>
</dbReference>
<dbReference type="OrthoDB" id="1936626at2759"/>
<comment type="caution">
    <text evidence="2">The sequence shown here is derived from an EMBL/GenBank/DDBJ whole genome shotgun (WGS) entry which is preliminary data.</text>
</comment>
<dbReference type="AlphaFoldDB" id="A0A371FYK1"/>
<dbReference type="InterPro" id="IPR043128">
    <property type="entry name" value="Rev_trsase/Diguanyl_cyclase"/>
</dbReference>
<keyword evidence="3" id="KW-1185">Reference proteome</keyword>